<feature type="domain" description="C2H2-type" evidence="11">
    <location>
        <begin position="107"/>
        <end position="129"/>
    </location>
</feature>
<evidence type="ECO:0000256" key="5">
    <source>
        <dbReference type="ARBA" id="ARBA00022833"/>
    </source>
</evidence>
<name>A0AAW1GGA8_SAPOF</name>
<keyword evidence="6" id="KW-0805">Transcription regulation</keyword>
<feature type="compositionally biased region" description="Basic and acidic residues" evidence="10">
    <location>
        <begin position="147"/>
        <end position="160"/>
    </location>
</feature>
<keyword evidence="2" id="KW-0479">Metal-binding</keyword>
<dbReference type="SMART" id="SM00355">
    <property type="entry name" value="ZnF_C2H2"/>
    <property type="match status" value="2"/>
</dbReference>
<evidence type="ECO:0000256" key="6">
    <source>
        <dbReference type="ARBA" id="ARBA00023015"/>
    </source>
</evidence>
<dbReference type="InterPro" id="IPR013087">
    <property type="entry name" value="Znf_C2H2_type"/>
</dbReference>
<protein>
    <recommendedName>
        <fullName evidence="11">C2H2-type domain-containing protein</fullName>
    </recommendedName>
</protein>
<evidence type="ECO:0000256" key="9">
    <source>
        <dbReference type="PROSITE-ProRule" id="PRU00042"/>
    </source>
</evidence>
<evidence type="ECO:0000256" key="1">
    <source>
        <dbReference type="ARBA" id="ARBA00004123"/>
    </source>
</evidence>
<keyword evidence="7" id="KW-0804">Transcription</keyword>
<feature type="region of interest" description="Disordered" evidence="10">
    <location>
        <begin position="119"/>
        <end position="175"/>
    </location>
</feature>
<reference evidence="12" key="1">
    <citation type="submission" date="2024-03" db="EMBL/GenBank/DDBJ databases">
        <title>WGS assembly of Saponaria officinalis var. Norfolk2.</title>
        <authorList>
            <person name="Jenkins J."/>
            <person name="Shu S."/>
            <person name="Grimwood J."/>
            <person name="Barry K."/>
            <person name="Goodstein D."/>
            <person name="Schmutz J."/>
            <person name="Leebens-Mack J."/>
            <person name="Osbourn A."/>
        </authorList>
    </citation>
    <scope>NUCLEOTIDE SEQUENCE [LARGE SCALE GENOMIC DNA]</scope>
    <source>
        <strain evidence="12">JIC</strain>
    </source>
</reference>
<comment type="caution">
    <text evidence="12">The sequence shown here is derived from an EMBL/GenBank/DDBJ whole genome shotgun (WGS) entry which is preliminary data.</text>
</comment>
<dbReference type="Gene3D" id="3.30.160.60">
    <property type="entry name" value="Classic Zinc Finger"/>
    <property type="match status" value="1"/>
</dbReference>
<keyword evidence="13" id="KW-1185">Reference proteome</keyword>
<keyword evidence="3" id="KW-0677">Repeat</keyword>
<gene>
    <name evidence="12" type="ORF">RND81_14G010800</name>
</gene>
<keyword evidence="8" id="KW-0539">Nucleus</keyword>
<dbReference type="EMBL" id="JBDFQZ010000014">
    <property type="protein sequence ID" value="KAK9663978.1"/>
    <property type="molecule type" value="Genomic_DNA"/>
</dbReference>
<dbReference type="PANTHER" id="PTHR26374">
    <property type="entry name" value="ZINC FINGER PROTEIN ZAT5"/>
    <property type="match status" value="1"/>
</dbReference>
<evidence type="ECO:0000256" key="10">
    <source>
        <dbReference type="SAM" id="MobiDB-lite"/>
    </source>
</evidence>
<dbReference type="Proteomes" id="UP001443914">
    <property type="component" value="Unassembled WGS sequence"/>
</dbReference>
<evidence type="ECO:0000256" key="4">
    <source>
        <dbReference type="ARBA" id="ARBA00022771"/>
    </source>
</evidence>
<feature type="compositionally biased region" description="Polar residues" evidence="10">
    <location>
        <begin position="28"/>
        <end position="48"/>
    </location>
</feature>
<dbReference type="Pfam" id="PF13912">
    <property type="entry name" value="zf-C2H2_6"/>
    <property type="match status" value="2"/>
</dbReference>
<dbReference type="PROSITE" id="PS50157">
    <property type="entry name" value="ZINC_FINGER_C2H2_2"/>
    <property type="match status" value="2"/>
</dbReference>
<feature type="domain" description="C2H2-type" evidence="11">
    <location>
        <begin position="180"/>
        <end position="202"/>
    </location>
</feature>
<evidence type="ECO:0000256" key="7">
    <source>
        <dbReference type="ARBA" id="ARBA00023163"/>
    </source>
</evidence>
<dbReference type="PANTHER" id="PTHR26374:SF466">
    <property type="entry name" value="OS09G0122000 PROTEIN"/>
    <property type="match status" value="1"/>
</dbReference>
<evidence type="ECO:0000313" key="12">
    <source>
        <dbReference type="EMBL" id="KAK9663978.1"/>
    </source>
</evidence>
<keyword evidence="4 9" id="KW-0863">Zinc-finger</keyword>
<proteinExistence type="predicted"/>
<evidence type="ECO:0000313" key="13">
    <source>
        <dbReference type="Proteomes" id="UP001443914"/>
    </source>
</evidence>
<feature type="region of interest" description="Disordered" evidence="10">
    <location>
        <begin position="1"/>
        <end position="50"/>
    </location>
</feature>
<dbReference type="InterPro" id="IPR036236">
    <property type="entry name" value="Znf_C2H2_sf"/>
</dbReference>
<organism evidence="12 13">
    <name type="scientific">Saponaria officinalis</name>
    <name type="common">Common soapwort</name>
    <name type="synonym">Lychnis saponaria</name>
    <dbReference type="NCBI Taxonomy" id="3572"/>
    <lineage>
        <taxon>Eukaryota</taxon>
        <taxon>Viridiplantae</taxon>
        <taxon>Streptophyta</taxon>
        <taxon>Embryophyta</taxon>
        <taxon>Tracheophyta</taxon>
        <taxon>Spermatophyta</taxon>
        <taxon>Magnoliopsida</taxon>
        <taxon>eudicotyledons</taxon>
        <taxon>Gunneridae</taxon>
        <taxon>Pentapetalae</taxon>
        <taxon>Caryophyllales</taxon>
        <taxon>Caryophyllaceae</taxon>
        <taxon>Caryophylleae</taxon>
        <taxon>Saponaria</taxon>
    </lineage>
</organism>
<dbReference type="SUPFAM" id="SSF57667">
    <property type="entry name" value="beta-beta-alpha zinc fingers"/>
    <property type="match status" value="1"/>
</dbReference>
<accession>A0AAW1GGA8</accession>
<evidence type="ECO:0000259" key="11">
    <source>
        <dbReference type="PROSITE" id="PS50157"/>
    </source>
</evidence>
<dbReference type="PROSITE" id="PS00028">
    <property type="entry name" value="ZINC_FINGER_C2H2_1"/>
    <property type="match status" value="2"/>
</dbReference>
<evidence type="ECO:0000256" key="3">
    <source>
        <dbReference type="ARBA" id="ARBA00022737"/>
    </source>
</evidence>
<comment type="subcellular location">
    <subcellularLocation>
        <location evidence="1">Nucleus</location>
    </subcellularLocation>
</comment>
<sequence>MDSTDEEFYGSTTSFTTKGRRTKRQRTAAITSTYPENSYGSSTSATPSDDQDVVSEVTTEEQDLANCLILLAQGQQLGQQRRRSSSKIISTNYINKVNISNNSTGVYECKTCNRTFPSFQALGGHRTSHKKTVKPPTLTTPPPPPPKPEEQPRDGGRHDSSSVPPPRKPRNSDKAAARVHECSICGSEFLSGQALGGHMRRHRPAVALPRECPTINGDVDTTSTAEIESGGPRNINNNILSLDLNLPAPSDDHDDHDEVLVVDDDDDDHMVETKFHVIPTPALLDCHY</sequence>
<evidence type="ECO:0000256" key="8">
    <source>
        <dbReference type="ARBA" id="ARBA00023242"/>
    </source>
</evidence>
<dbReference type="GO" id="GO:0005634">
    <property type="term" value="C:nucleus"/>
    <property type="evidence" value="ECO:0007669"/>
    <property type="project" value="UniProtKB-SubCell"/>
</dbReference>
<dbReference type="AlphaFoldDB" id="A0AAW1GGA8"/>
<dbReference type="GO" id="GO:0008270">
    <property type="term" value="F:zinc ion binding"/>
    <property type="evidence" value="ECO:0007669"/>
    <property type="project" value="UniProtKB-KW"/>
</dbReference>
<evidence type="ECO:0000256" key="2">
    <source>
        <dbReference type="ARBA" id="ARBA00022723"/>
    </source>
</evidence>
<keyword evidence="5" id="KW-0862">Zinc</keyword>